<sequence length="399" mass="45614">MNKRVGAESLFGVGGGTVSEVSRKNLEIAEDLCRKRKPIEALPYLDKALKADDANLDAYIQLAFLAPTLDDSIEVLESAEHKGRGKLKQAFGPNCFDDDSNEVGNFWSILETRPYMRVLQSLVRLSFENKRFDKCCETITEMLRLCPGDNMKQRSWFGSVLLKTGRTKDALHFSQAWMERDTRHHGTLPSKAGCDWKEPSQEPLTQETIDDMSQWTPAEHLYTAAYASFKLWGDCELARQYLHLAVKMNPNTVIKILAKVEQPKSLNMSARSINGPEEAHDYLWLAQDLWMAEDVWNWANSQEATRNLLLRKCSRDGCNNEEKSVAEFKRCAACHEVWYCGPQCQKQHWKQHKKACQEHQRRKQMLKMISQGRPPPKDSTRAVIASADFSAEGVTTRFH</sequence>
<evidence type="ECO:0000256" key="3">
    <source>
        <dbReference type="ARBA" id="ARBA00022833"/>
    </source>
</evidence>
<evidence type="ECO:0000259" key="5">
    <source>
        <dbReference type="PROSITE" id="PS50865"/>
    </source>
</evidence>
<dbReference type="PROSITE" id="PS50865">
    <property type="entry name" value="ZF_MYND_2"/>
    <property type="match status" value="1"/>
</dbReference>
<gene>
    <name evidence="6" type="ORF">GFSPODELE1_LOCUS3991</name>
</gene>
<dbReference type="Gene3D" id="6.10.140.2220">
    <property type="match status" value="1"/>
</dbReference>
<dbReference type="SUPFAM" id="SSF48452">
    <property type="entry name" value="TPR-like"/>
    <property type="match status" value="1"/>
</dbReference>
<evidence type="ECO:0000256" key="2">
    <source>
        <dbReference type="ARBA" id="ARBA00022771"/>
    </source>
</evidence>
<accession>A0ABP1D382</accession>
<protein>
    <recommendedName>
        <fullName evidence="5">MYND-type domain-containing protein</fullName>
    </recommendedName>
</protein>
<keyword evidence="1" id="KW-0479">Metal-binding</keyword>
<evidence type="ECO:0000313" key="7">
    <source>
        <dbReference type="Proteomes" id="UP001497453"/>
    </source>
</evidence>
<dbReference type="EMBL" id="OZ037945">
    <property type="protein sequence ID" value="CAL1702321.1"/>
    <property type="molecule type" value="Genomic_DNA"/>
</dbReference>
<organism evidence="6 7">
    <name type="scientific">Somion occarium</name>
    <dbReference type="NCBI Taxonomy" id="3059160"/>
    <lineage>
        <taxon>Eukaryota</taxon>
        <taxon>Fungi</taxon>
        <taxon>Dikarya</taxon>
        <taxon>Basidiomycota</taxon>
        <taxon>Agaricomycotina</taxon>
        <taxon>Agaricomycetes</taxon>
        <taxon>Polyporales</taxon>
        <taxon>Cerrenaceae</taxon>
        <taxon>Somion</taxon>
    </lineage>
</organism>
<keyword evidence="3" id="KW-0862">Zinc</keyword>
<reference evidence="7" key="1">
    <citation type="submission" date="2024-04" db="EMBL/GenBank/DDBJ databases">
        <authorList>
            <person name="Shaw F."/>
            <person name="Minotto A."/>
        </authorList>
    </citation>
    <scope>NUCLEOTIDE SEQUENCE [LARGE SCALE GENOMIC DNA]</scope>
</reference>
<dbReference type="InterPro" id="IPR002893">
    <property type="entry name" value="Znf_MYND"/>
</dbReference>
<dbReference type="Pfam" id="PF01753">
    <property type="entry name" value="zf-MYND"/>
    <property type="match status" value="1"/>
</dbReference>
<evidence type="ECO:0000256" key="1">
    <source>
        <dbReference type="ARBA" id="ARBA00022723"/>
    </source>
</evidence>
<evidence type="ECO:0000256" key="4">
    <source>
        <dbReference type="PROSITE-ProRule" id="PRU00134"/>
    </source>
</evidence>
<keyword evidence="7" id="KW-1185">Reference proteome</keyword>
<dbReference type="InterPro" id="IPR011990">
    <property type="entry name" value="TPR-like_helical_dom_sf"/>
</dbReference>
<dbReference type="Gene3D" id="1.25.40.10">
    <property type="entry name" value="Tetratricopeptide repeat domain"/>
    <property type="match status" value="1"/>
</dbReference>
<proteinExistence type="predicted"/>
<keyword evidence="2 4" id="KW-0863">Zinc-finger</keyword>
<dbReference type="SUPFAM" id="SSF144232">
    <property type="entry name" value="HIT/MYND zinc finger-like"/>
    <property type="match status" value="1"/>
</dbReference>
<dbReference type="Proteomes" id="UP001497453">
    <property type="component" value="Chromosome 2"/>
</dbReference>
<feature type="domain" description="MYND-type" evidence="5">
    <location>
        <begin position="315"/>
        <end position="356"/>
    </location>
</feature>
<name>A0ABP1D382_9APHY</name>
<evidence type="ECO:0000313" key="6">
    <source>
        <dbReference type="EMBL" id="CAL1702321.1"/>
    </source>
</evidence>